<protein>
    <submittedName>
        <fullName evidence="10">Type 4 prepilin peptidase 1</fullName>
    </submittedName>
</protein>
<evidence type="ECO:0000256" key="6">
    <source>
        <dbReference type="ARBA" id="ARBA00023136"/>
    </source>
</evidence>
<feature type="domain" description="Prepilin type IV endopeptidase peptidase" evidence="8">
    <location>
        <begin position="135"/>
        <end position="243"/>
    </location>
</feature>
<dbReference type="GO" id="GO:0004190">
    <property type="term" value="F:aspartic-type endopeptidase activity"/>
    <property type="evidence" value="ECO:0007669"/>
    <property type="project" value="InterPro"/>
</dbReference>
<keyword evidence="6 7" id="KW-0472">Membrane</keyword>
<dbReference type="InterPro" id="IPR000045">
    <property type="entry name" value="Prepilin_IV_endopep_pep"/>
</dbReference>
<feature type="transmembrane region" description="Helical" evidence="7">
    <location>
        <begin position="104"/>
        <end position="122"/>
    </location>
</feature>
<dbReference type="AlphaFoldDB" id="A0A4R6XAR1"/>
<feature type="transmembrane region" description="Helical" evidence="7">
    <location>
        <begin position="218"/>
        <end position="241"/>
    </location>
</feature>
<feature type="transmembrane region" description="Helical" evidence="7">
    <location>
        <begin position="177"/>
        <end position="198"/>
    </location>
</feature>
<dbReference type="Gene3D" id="1.20.120.1220">
    <property type="match status" value="1"/>
</dbReference>
<feature type="domain" description="Prepilin peptidase A24 N-terminal" evidence="9">
    <location>
        <begin position="22"/>
        <end position="120"/>
    </location>
</feature>
<dbReference type="PANTHER" id="PTHR30487:SF0">
    <property type="entry name" value="PREPILIN LEADER PEPTIDASE_N-METHYLTRANSFERASE-RELATED"/>
    <property type="match status" value="1"/>
</dbReference>
<dbReference type="InterPro" id="IPR050882">
    <property type="entry name" value="Prepilin_peptidase/N-MTase"/>
</dbReference>
<reference evidence="10 11" key="1">
    <citation type="submission" date="2019-03" db="EMBL/GenBank/DDBJ databases">
        <title>Genomic Encyclopedia of Type Strains, Phase IV (KMG-IV): sequencing the most valuable type-strain genomes for metagenomic binning, comparative biology and taxonomic classification.</title>
        <authorList>
            <person name="Goeker M."/>
        </authorList>
    </citation>
    <scope>NUCLEOTIDE SEQUENCE [LARGE SCALE GENOMIC DNA]</scope>
    <source>
        <strain evidence="10 11">DSM 5604</strain>
    </source>
</reference>
<dbReference type="Pfam" id="PF06750">
    <property type="entry name" value="A24_N_bact"/>
    <property type="match status" value="1"/>
</dbReference>
<evidence type="ECO:0000259" key="8">
    <source>
        <dbReference type="Pfam" id="PF01478"/>
    </source>
</evidence>
<organism evidence="10 11">
    <name type="scientific">Marinomonas communis</name>
    <dbReference type="NCBI Taxonomy" id="28254"/>
    <lineage>
        <taxon>Bacteria</taxon>
        <taxon>Pseudomonadati</taxon>
        <taxon>Pseudomonadota</taxon>
        <taxon>Gammaproteobacteria</taxon>
        <taxon>Oceanospirillales</taxon>
        <taxon>Oceanospirillaceae</taxon>
        <taxon>Marinomonas</taxon>
    </lineage>
</organism>
<feature type="transmembrane region" description="Helical" evidence="7">
    <location>
        <begin position="253"/>
        <end position="269"/>
    </location>
</feature>
<dbReference type="Pfam" id="PF01478">
    <property type="entry name" value="Peptidase_A24"/>
    <property type="match status" value="1"/>
</dbReference>
<keyword evidence="3" id="KW-1003">Cell membrane</keyword>
<keyword evidence="11" id="KW-1185">Reference proteome</keyword>
<comment type="similarity">
    <text evidence="2">Belongs to the peptidase A24 family.</text>
</comment>
<gene>
    <name evidence="10" type="ORF">C8D85_0483</name>
</gene>
<proteinExistence type="inferred from homology"/>
<keyword evidence="5 7" id="KW-1133">Transmembrane helix</keyword>
<dbReference type="RefSeq" id="WP_133559760.1">
    <property type="nucleotide sequence ID" value="NZ_SNZA01000001.1"/>
</dbReference>
<feature type="transmembrane region" description="Helical" evidence="7">
    <location>
        <begin position="153"/>
        <end position="171"/>
    </location>
</feature>
<dbReference type="Proteomes" id="UP000295729">
    <property type="component" value="Unassembled WGS sequence"/>
</dbReference>
<comment type="caution">
    <text evidence="10">The sequence shown here is derived from an EMBL/GenBank/DDBJ whole genome shotgun (WGS) entry which is preliminary data.</text>
</comment>
<dbReference type="InterPro" id="IPR010627">
    <property type="entry name" value="Prepilin_pept_A24_N"/>
</dbReference>
<feature type="transmembrane region" description="Helical" evidence="7">
    <location>
        <begin position="14"/>
        <end position="35"/>
    </location>
</feature>
<keyword evidence="4 7" id="KW-0812">Transmembrane</keyword>
<dbReference type="PANTHER" id="PTHR30487">
    <property type="entry name" value="TYPE 4 PREPILIN-LIKE PROTEINS LEADER PEPTIDE-PROCESSING ENZYME"/>
    <property type="match status" value="1"/>
</dbReference>
<feature type="transmembrane region" description="Helical" evidence="7">
    <location>
        <begin position="128"/>
        <end position="146"/>
    </location>
</feature>
<evidence type="ECO:0000313" key="11">
    <source>
        <dbReference type="Proteomes" id="UP000295729"/>
    </source>
</evidence>
<dbReference type="OrthoDB" id="9789291at2"/>
<evidence type="ECO:0000259" key="9">
    <source>
        <dbReference type="Pfam" id="PF06750"/>
    </source>
</evidence>
<comment type="subcellular location">
    <subcellularLocation>
        <location evidence="1">Cell membrane</location>
        <topology evidence="1">Multi-pass membrane protein</topology>
    </subcellularLocation>
</comment>
<evidence type="ECO:0000256" key="3">
    <source>
        <dbReference type="ARBA" id="ARBA00022475"/>
    </source>
</evidence>
<accession>A0A4R6XAR1</accession>
<dbReference type="GO" id="GO:0005886">
    <property type="term" value="C:plasma membrane"/>
    <property type="evidence" value="ECO:0007669"/>
    <property type="project" value="UniProtKB-SubCell"/>
</dbReference>
<evidence type="ECO:0000256" key="2">
    <source>
        <dbReference type="ARBA" id="ARBA00005801"/>
    </source>
</evidence>
<evidence type="ECO:0000256" key="4">
    <source>
        <dbReference type="ARBA" id="ARBA00022692"/>
    </source>
</evidence>
<evidence type="ECO:0000256" key="7">
    <source>
        <dbReference type="SAM" id="Phobius"/>
    </source>
</evidence>
<evidence type="ECO:0000256" key="1">
    <source>
        <dbReference type="ARBA" id="ARBA00004651"/>
    </source>
</evidence>
<evidence type="ECO:0000256" key="5">
    <source>
        <dbReference type="ARBA" id="ARBA00022989"/>
    </source>
</evidence>
<dbReference type="GO" id="GO:0006465">
    <property type="term" value="P:signal peptide processing"/>
    <property type="evidence" value="ECO:0007669"/>
    <property type="project" value="TreeGrafter"/>
</dbReference>
<evidence type="ECO:0000313" key="10">
    <source>
        <dbReference type="EMBL" id="TDR15129.1"/>
    </source>
</evidence>
<dbReference type="EMBL" id="SNZA01000001">
    <property type="protein sequence ID" value="TDR15129.1"/>
    <property type="molecule type" value="Genomic_DNA"/>
</dbReference>
<sequence>MHHFWNQIILDLNLLIYIVALLCLGSSLSSFTYRWHQRAEYEWKSEAHDFLELPFYAPKPLSFVLGRSCCPKCHHKLSALDLIPLLSYVFSKGRCRYCTKEIPLRYPIIELITVLFLVPLYFLPISSLEWFILSIIIMALICAMIIDAEHYWLPDECAFIVVGFATYYFYINGHQALLPNIAVAILSYLSIYCLRAFFLRFRSIEAIGLGDAKLLAALTYWLGSASYSNILLIASFAGLIWAILTRKTKGEKIPFGPFLIAGAVLYFYVEQFR</sequence>
<name>A0A4R6XAR1_9GAMM</name>